<dbReference type="PANTHER" id="PTHR11616:SF241">
    <property type="entry name" value="SODIUM- AND CHLORIDE-DEPENDENT GLYCINE TRANSPORTER 2"/>
    <property type="match status" value="1"/>
</dbReference>
<name>A0AA39HDZ6_9BILA</name>
<sequence length="677" mass="76057">MDSATDLRKRQVSSETEVTTNEDANLLRPVAKNQDAYDSPEPSGTEETCNSSDELLEQQRSYELRVQKERWPNTFEGLAALSSYVIGIGNIWFFPFLCARYGGAAFFIPYISAYLIVGIPMMYIEMALGQYTSMNPYMLFDRLCNGLSGIAPAMFIVVLYRSFFFSGILSHALYVSVVALTGSVLSHPWSSCKAGSTECFDLSISHNCQNEIFAKTGTNNFSEAIIAIDSTNLTSACQDFAAKMYTGDQRIPAFAEYTIKNIFKLAHTIKDLESPYIGGFVTLLFLWIITAVLSTTGLRILGKASYVFSIAPLISVLFMFIKSFTYHDSLVGMGHFLKPEFGKILDFGAWSDAVILVLFSLSIGDGGLIKIAMHNKFNNNVMRDVFLVASLDFVVSLLAGVAFFGVVGELGRLIYPEDPRAEAFKQLITTQGHSLAFIAFPELVFKETLGWLQMTIFYFTVFLLGLQSMVTSMDVLVTSMIDSVGVHRYSSGHFFIVLVLFILGFVCSVFFVMPSGIYLIKMFEIFTNFSLLFICTIEVIAVIYIYGFRRFASNIQTMMGGGKRRLYPFWWINWLFLTPLYLLIALIFKLTSMLSLTLGTRLVMAGYIFHPYLELSGLVITGTIVMWIPIVFAKKLWKAKKSKQPFWTILTCDSYWGPAETDNRKASRARELAHRVL</sequence>
<dbReference type="GO" id="GO:0005283">
    <property type="term" value="F:amino acid:sodium symporter activity"/>
    <property type="evidence" value="ECO:0007669"/>
    <property type="project" value="TreeGrafter"/>
</dbReference>
<accession>A0AA39HDZ6</accession>
<dbReference type="PRINTS" id="PR00176">
    <property type="entry name" value="NANEUSMPORT"/>
</dbReference>
<feature type="region of interest" description="Disordered" evidence="8">
    <location>
        <begin position="1"/>
        <end position="52"/>
    </location>
</feature>
<feature type="transmembrane region" description="Helical" evidence="9">
    <location>
        <begin position="569"/>
        <end position="588"/>
    </location>
</feature>
<evidence type="ECO:0000256" key="3">
    <source>
        <dbReference type="ARBA" id="ARBA00022692"/>
    </source>
</evidence>
<dbReference type="SUPFAM" id="SSF161070">
    <property type="entry name" value="SNF-like"/>
    <property type="match status" value="1"/>
</dbReference>
<keyword evidence="5 9" id="KW-1133">Transmembrane helix</keyword>
<feature type="transmembrane region" description="Helical" evidence="9">
    <location>
        <begin position="347"/>
        <end position="373"/>
    </location>
</feature>
<feature type="transmembrane region" description="Helical" evidence="9">
    <location>
        <begin position="276"/>
        <end position="294"/>
    </location>
</feature>
<feature type="binding site" evidence="7">
    <location>
        <position position="90"/>
    </location>
    <ligand>
        <name>Na(+)</name>
        <dbReference type="ChEBI" id="CHEBI:29101"/>
        <label>1</label>
    </ligand>
</feature>
<evidence type="ECO:0000256" key="2">
    <source>
        <dbReference type="ARBA" id="ARBA00022448"/>
    </source>
</evidence>
<comment type="subcellular location">
    <subcellularLocation>
        <location evidence="1">Membrane</location>
        <topology evidence="1">Multi-pass membrane protein</topology>
    </subcellularLocation>
</comment>
<dbReference type="PROSITE" id="PS50267">
    <property type="entry name" value="NA_NEUROTRAN_SYMP_3"/>
    <property type="match status" value="1"/>
</dbReference>
<keyword evidence="6 9" id="KW-0472">Membrane</keyword>
<reference evidence="10" key="1">
    <citation type="submission" date="2023-06" db="EMBL/GenBank/DDBJ databases">
        <title>Genomic analysis of the entomopathogenic nematode Steinernema hermaphroditum.</title>
        <authorList>
            <person name="Schwarz E.M."/>
            <person name="Heppert J.K."/>
            <person name="Baniya A."/>
            <person name="Schwartz H.T."/>
            <person name="Tan C.-H."/>
            <person name="Antoshechkin I."/>
            <person name="Sternberg P.W."/>
            <person name="Goodrich-Blair H."/>
            <person name="Dillman A.R."/>
        </authorList>
    </citation>
    <scope>NUCLEOTIDE SEQUENCE</scope>
    <source>
        <strain evidence="10">PS9179</strain>
        <tissue evidence="10">Whole animal</tissue>
    </source>
</reference>
<feature type="binding site" evidence="7">
    <location>
        <position position="464"/>
    </location>
    <ligand>
        <name>Na(+)</name>
        <dbReference type="ChEBI" id="CHEBI:29101"/>
        <label>1</label>
    </ligand>
</feature>
<evidence type="ECO:0000256" key="4">
    <source>
        <dbReference type="ARBA" id="ARBA00022847"/>
    </source>
</evidence>
<feature type="transmembrane region" description="Helical" evidence="9">
    <location>
        <begin position="306"/>
        <end position="327"/>
    </location>
</feature>
<evidence type="ECO:0008006" key="12">
    <source>
        <dbReference type="Google" id="ProtNLM"/>
    </source>
</evidence>
<dbReference type="AlphaFoldDB" id="A0AA39HDZ6"/>
<evidence type="ECO:0000256" key="6">
    <source>
        <dbReference type="ARBA" id="ARBA00023136"/>
    </source>
</evidence>
<gene>
    <name evidence="10" type="ORF">QR680_016694</name>
</gene>
<organism evidence="10 11">
    <name type="scientific">Steinernema hermaphroditum</name>
    <dbReference type="NCBI Taxonomy" id="289476"/>
    <lineage>
        <taxon>Eukaryota</taxon>
        <taxon>Metazoa</taxon>
        <taxon>Ecdysozoa</taxon>
        <taxon>Nematoda</taxon>
        <taxon>Chromadorea</taxon>
        <taxon>Rhabditida</taxon>
        <taxon>Tylenchina</taxon>
        <taxon>Panagrolaimomorpha</taxon>
        <taxon>Strongyloidoidea</taxon>
        <taxon>Steinernematidae</taxon>
        <taxon>Steinernema</taxon>
    </lineage>
</organism>
<keyword evidence="4" id="KW-0769">Symport</keyword>
<evidence type="ECO:0000256" key="7">
    <source>
        <dbReference type="PIRSR" id="PIRSR600175-1"/>
    </source>
</evidence>
<evidence type="ECO:0000256" key="1">
    <source>
        <dbReference type="ARBA" id="ARBA00004141"/>
    </source>
</evidence>
<feature type="transmembrane region" description="Helical" evidence="9">
    <location>
        <begin position="101"/>
        <end position="123"/>
    </location>
</feature>
<keyword evidence="2" id="KW-0813">Transport</keyword>
<dbReference type="PANTHER" id="PTHR11616">
    <property type="entry name" value="SODIUM/CHLORIDE DEPENDENT TRANSPORTER"/>
    <property type="match status" value="1"/>
</dbReference>
<keyword evidence="7" id="KW-0915">Sodium</keyword>
<comment type="caution">
    <text evidence="10">The sequence shown here is derived from an EMBL/GenBank/DDBJ whole genome shotgun (WGS) entry which is preliminary data.</text>
</comment>
<evidence type="ECO:0000313" key="11">
    <source>
        <dbReference type="Proteomes" id="UP001175271"/>
    </source>
</evidence>
<evidence type="ECO:0000256" key="5">
    <source>
        <dbReference type="ARBA" id="ARBA00022989"/>
    </source>
</evidence>
<feature type="transmembrane region" description="Helical" evidence="9">
    <location>
        <begin position="385"/>
        <end position="407"/>
    </location>
</feature>
<evidence type="ECO:0000313" key="10">
    <source>
        <dbReference type="EMBL" id="KAK0403063.1"/>
    </source>
</evidence>
<feature type="transmembrane region" description="Helical" evidence="9">
    <location>
        <begin position="608"/>
        <end position="633"/>
    </location>
</feature>
<dbReference type="GO" id="GO:0046872">
    <property type="term" value="F:metal ion binding"/>
    <property type="evidence" value="ECO:0007669"/>
    <property type="project" value="UniProtKB-KW"/>
</dbReference>
<feature type="transmembrane region" description="Helical" evidence="9">
    <location>
        <begin position="456"/>
        <end position="481"/>
    </location>
</feature>
<feature type="binding site" evidence="7">
    <location>
        <position position="360"/>
    </location>
    <ligand>
        <name>Na(+)</name>
        <dbReference type="ChEBI" id="CHEBI:29101"/>
        <label>1</label>
    </ligand>
</feature>
<evidence type="ECO:0000256" key="9">
    <source>
        <dbReference type="SAM" id="Phobius"/>
    </source>
</evidence>
<dbReference type="GO" id="GO:0005886">
    <property type="term" value="C:plasma membrane"/>
    <property type="evidence" value="ECO:0007669"/>
    <property type="project" value="TreeGrafter"/>
</dbReference>
<feature type="compositionally biased region" description="Polar residues" evidence="8">
    <location>
        <begin position="13"/>
        <end position="23"/>
    </location>
</feature>
<dbReference type="EMBL" id="JAUCMV010000004">
    <property type="protein sequence ID" value="KAK0403063.1"/>
    <property type="molecule type" value="Genomic_DNA"/>
</dbReference>
<feature type="transmembrane region" description="Helical" evidence="9">
    <location>
        <begin position="143"/>
        <end position="163"/>
    </location>
</feature>
<dbReference type="InterPro" id="IPR000175">
    <property type="entry name" value="Na/ntran_symport"/>
</dbReference>
<feature type="binding site" evidence="7">
    <location>
        <position position="468"/>
    </location>
    <ligand>
        <name>Na(+)</name>
        <dbReference type="ChEBI" id="CHEBI:29101"/>
        <label>1</label>
    </ligand>
</feature>
<dbReference type="Proteomes" id="UP001175271">
    <property type="component" value="Unassembled WGS sequence"/>
</dbReference>
<feature type="transmembrane region" description="Helical" evidence="9">
    <location>
        <begin position="525"/>
        <end position="548"/>
    </location>
</feature>
<keyword evidence="7" id="KW-0479">Metal-binding</keyword>
<feature type="transmembrane region" description="Helical" evidence="9">
    <location>
        <begin position="75"/>
        <end position="95"/>
    </location>
</feature>
<protein>
    <recommendedName>
        <fullName evidence="12">Transporter</fullName>
    </recommendedName>
</protein>
<evidence type="ECO:0000256" key="8">
    <source>
        <dbReference type="SAM" id="MobiDB-lite"/>
    </source>
</evidence>
<dbReference type="GO" id="GO:0089718">
    <property type="term" value="P:amino acid import across plasma membrane"/>
    <property type="evidence" value="ECO:0007669"/>
    <property type="project" value="TreeGrafter"/>
</dbReference>
<feature type="transmembrane region" description="Helical" evidence="9">
    <location>
        <begin position="493"/>
        <end position="513"/>
    </location>
</feature>
<proteinExistence type="predicted"/>
<dbReference type="InterPro" id="IPR037272">
    <property type="entry name" value="SNS_sf"/>
</dbReference>
<keyword evidence="11" id="KW-1185">Reference proteome</keyword>
<dbReference type="Pfam" id="PF00209">
    <property type="entry name" value="SNF"/>
    <property type="match status" value="1"/>
</dbReference>
<keyword evidence="3 9" id="KW-0812">Transmembrane</keyword>